<reference evidence="4 6" key="1">
    <citation type="submission" date="2018-08" db="EMBL/GenBank/DDBJ databases">
        <title>Genomic investigation of the strawberry pathogen Phytophthora fragariae indicates pathogenicity is determined by transcriptional variation in three key races.</title>
        <authorList>
            <person name="Adams T.M."/>
            <person name="Armitage A.D."/>
            <person name="Sobczyk M.K."/>
            <person name="Bates H.J."/>
            <person name="Dunwell J.M."/>
            <person name="Nellist C.F."/>
            <person name="Harrison R.J."/>
        </authorList>
    </citation>
    <scope>NUCLEOTIDE SEQUENCE [LARGE SCALE GENOMIC DNA]</scope>
    <source>
        <strain evidence="3 5">SCRP249</strain>
        <strain evidence="2 7">SCRP324</strain>
        <strain evidence="4 6">SCRP333</strain>
    </source>
</reference>
<evidence type="ECO:0000313" key="7">
    <source>
        <dbReference type="Proteomes" id="UP000435112"/>
    </source>
</evidence>
<keyword evidence="6" id="KW-1185">Reference proteome</keyword>
<dbReference type="Proteomes" id="UP000429607">
    <property type="component" value="Unassembled WGS sequence"/>
</dbReference>
<evidence type="ECO:0000256" key="1">
    <source>
        <dbReference type="SAM" id="MobiDB-lite"/>
    </source>
</evidence>
<gene>
    <name evidence="3" type="ORF">PR001_g11281</name>
    <name evidence="2" type="ORF">PR002_g11457</name>
    <name evidence="4" type="ORF">PR003_g11998</name>
</gene>
<dbReference type="Proteomes" id="UP000434957">
    <property type="component" value="Unassembled WGS sequence"/>
</dbReference>
<evidence type="ECO:0000313" key="5">
    <source>
        <dbReference type="Proteomes" id="UP000429607"/>
    </source>
</evidence>
<comment type="caution">
    <text evidence="4">The sequence shown here is derived from an EMBL/GenBank/DDBJ whole genome shotgun (WGS) entry which is preliminary data.</text>
</comment>
<name>A0A6A4F1G8_9STRA</name>
<dbReference type="AlphaFoldDB" id="A0A6A4F1G8"/>
<evidence type="ECO:0000313" key="3">
    <source>
        <dbReference type="EMBL" id="KAE9030323.1"/>
    </source>
</evidence>
<feature type="compositionally biased region" description="Basic and acidic residues" evidence="1">
    <location>
        <begin position="11"/>
        <end position="20"/>
    </location>
</feature>
<protein>
    <submittedName>
        <fullName evidence="4">Uncharacterized protein</fullName>
    </submittedName>
</protein>
<dbReference type="Proteomes" id="UP000435112">
    <property type="component" value="Unassembled WGS sequence"/>
</dbReference>
<evidence type="ECO:0000313" key="4">
    <source>
        <dbReference type="EMBL" id="KAE9337451.1"/>
    </source>
</evidence>
<evidence type="ECO:0000313" key="6">
    <source>
        <dbReference type="Proteomes" id="UP000434957"/>
    </source>
</evidence>
<accession>A0A6A4F1G8</accession>
<evidence type="ECO:0000313" key="2">
    <source>
        <dbReference type="EMBL" id="KAE9024403.1"/>
    </source>
</evidence>
<feature type="region of interest" description="Disordered" evidence="1">
    <location>
        <begin position="1"/>
        <end position="20"/>
    </location>
</feature>
<proteinExistence type="predicted"/>
<dbReference type="EMBL" id="QXFV01000690">
    <property type="protein sequence ID" value="KAE9030323.1"/>
    <property type="molecule type" value="Genomic_DNA"/>
</dbReference>
<dbReference type="EMBL" id="QXFU01000687">
    <property type="protein sequence ID" value="KAE9024403.1"/>
    <property type="molecule type" value="Genomic_DNA"/>
</dbReference>
<feature type="compositionally biased region" description="Polar residues" evidence="1">
    <location>
        <begin position="1"/>
        <end position="10"/>
    </location>
</feature>
<organism evidence="4 6">
    <name type="scientific">Phytophthora rubi</name>
    <dbReference type="NCBI Taxonomy" id="129364"/>
    <lineage>
        <taxon>Eukaryota</taxon>
        <taxon>Sar</taxon>
        <taxon>Stramenopiles</taxon>
        <taxon>Oomycota</taxon>
        <taxon>Peronosporomycetes</taxon>
        <taxon>Peronosporales</taxon>
        <taxon>Peronosporaceae</taxon>
        <taxon>Phytophthora</taxon>
    </lineage>
</organism>
<sequence>MDEMFDSTTDNDPRSYDPWIGDHERVGTVNFADR</sequence>
<dbReference type="EMBL" id="QXFT01000706">
    <property type="protein sequence ID" value="KAE9337451.1"/>
    <property type="molecule type" value="Genomic_DNA"/>
</dbReference>